<feature type="domain" description="HTH lysR-type" evidence="6">
    <location>
        <begin position="1"/>
        <end position="58"/>
    </location>
</feature>
<keyword evidence="4" id="KW-0804">Transcription</keyword>
<keyword evidence="2" id="KW-0805">Transcription regulation</keyword>
<protein>
    <submittedName>
        <fullName evidence="7">LysR family transcriptional regulator</fullName>
    </submittedName>
</protein>
<dbReference type="PROSITE" id="PS50931">
    <property type="entry name" value="HTH_LYSR"/>
    <property type="match status" value="1"/>
</dbReference>
<reference evidence="7" key="1">
    <citation type="submission" date="2022-08" db="EMBL/GenBank/DDBJ databases">
        <title>Draft genome sequencing of Roseisolibacter agri AW1220.</title>
        <authorList>
            <person name="Tobiishi Y."/>
            <person name="Tonouchi A."/>
        </authorList>
    </citation>
    <scope>NUCLEOTIDE SEQUENCE</scope>
    <source>
        <strain evidence="7">AW1220</strain>
    </source>
</reference>
<accession>A0AA37QJI8</accession>
<comment type="caution">
    <text evidence="7">The sequence shown here is derived from an EMBL/GenBank/DDBJ whole genome shotgun (WGS) entry which is preliminary data.</text>
</comment>
<evidence type="ECO:0000256" key="3">
    <source>
        <dbReference type="ARBA" id="ARBA00023125"/>
    </source>
</evidence>
<dbReference type="GO" id="GO:0003677">
    <property type="term" value="F:DNA binding"/>
    <property type="evidence" value="ECO:0007669"/>
    <property type="project" value="UniProtKB-KW"/>
</dbReference>
<dbReference type="Pfam" id="PF00126">
    <property type="entry name" value="HTH_1"/>
    <property type="match status" value="1"/>
</dbReference>
<comment type="similarity">
    <text evidence="1">Belongs to the LysR transcriptional regulatory family.</text>
</comment>
<evidence type="ECO:0000313" key="8">
    <source>
        <dbReference type="Proteomes" id="UP001161325"/>
    </source>
</evidence>
<dbReference type="InterPro" id="IPR005119">
    <property type="entry name" value="LysR_subst-bd"/>
</dbReference>
<dbReference type="PANTHER" id="PTHR30346">
    <property type="entry name" value="TRANSCRIPTIONAL DUAL REGULATOR HCAR-RELATED"/>
    <property type="match status" value="1"/>
</dbReference>
<dbReference type="InterPro" id="IPR036390">
    <property type="entry name" value="WH_DNA-bd_sf"/>
</dbReference>
<name>A0AA37QJI8_9BACT</name>
<dbReference type="CDD" id="cd08414">
    <property type="entry name" value="PBP2_LTTR_aromatics_like"/>
    <property type="match status" value="1"/>
</dbReference>
<dbReference type="SUPFAM" id="SSF46785">
    <property type="entry name" value="Winged helix' DNA-binding domain"/>
    <property type="match status" value="1"/>
</dbReference>
<gene>
    <name evidence="7" type="ORF">rosag_41580</name>
</gene>
<sequence>MELRHLRYFVAVADDGNIGRAAVRLRVAQSALSRQLQDLEREIGARLLDRLSRGVRLTEAGRVFAEHARRTLDAADEAVRAARAAADGEAGTLRVAPPDFGTRAALAADALARLRALRPKLQVELVAVPWPEHVEHLLARRIDVGFGIAGSTAEYSAGVHADHVDDEPLAWALLAAHHPLAARETLSLAELADVPMVLSDRAAIPGMHDRILAAVRSGGIEPRVVPAPPSFASVAQLVAVGAGWCAVVDSGALPPPPGTVAVRVPELAAACVLQLHVLRRADDVVGPAATFADCLLAARAG</sequence>
<keyword evidence="3" id="KW-0238">DNA-binding</keyword>
<dbReference type="GO" id="GO:0032993">
    <property type="term" value="C:protein-DNA complex"/>
    <property type="evidence" value="ECO:0007669"/>
    <property type="project" value="TreeGrafter"/>
</dbReference>
<dbReference type="Pfam" id="PF03466">
    <property type="entry name" value="LysR_substrate"/>
    <property type="match status" value="1"/>
</dbReference>
<evidence type="ECO:0000256" key="4">
    <source>
        <dbReference type="ARBA" id="ARBA00023163"/>
    </source>
</evidence>
<dbReference type="PRINTS" id="PR00039">
    <property type="entry name" value="HTHLYSR"/>
</dbReference>
<dbReference type="Gene3D" id="1.10.10.10">
    <property type="entry name" value="Winged helix-like DNA-binding domain superfamily/Winged helix DNA-binding domain"/>
    <property type="match status" value="1"/>
</dbReference>
<dbReference type="InterPro" id="IPR036388">
    <property type="entry name" value="WH-like_DNA-bd_sf"/>
</dbReference>
<evidence type="ECO:0000259" key="6">
    <source>
        <dbReference type="PROSITE" id="PS50931"/>
    </source>
</evidence>
<evidence type="ECO:0000256" key="2">
    <source>
        <dbReference type="ARBA" id="ARBA00023015"/>
    </source>
</evidence>
<dbReference type="FunFam" id="1.10.10.10:FF:000001">
    <property type="entry name" value="LysR family transcriptional regulator"/>
    <property type="match status" value="1"/>
</dbReference>
<dbReference type="GO" id="GO:0003700">
    <property type="term" value="F:DNA-binding transcription factor activity"/>
    <property type="evidence" value="ECO:0007669"/>
    <property type="project" value="InterPro"/>
</dbReference>
<dbReference type="InterPro" id="IPR000847">
    <property type="entry name" value="LysR_HTH_N"/>
</dbReference>
<keyword evidence="5" id="KW-0175">Coiled coil</keyword>
<dbReference type="Gene3D" id="3.40.190.10">
    <property type="entry name" value="Periplasmic binding protein-like II"/>
    <property type="match status" value="2"/>
</dbReference>
<proteinExistence type="inferred from homology"/>
<keyword evidence="8" id="KW-1185">Reference proteome</keyword>
<dbReference type="Proteomes" id="UP001161325">
    <property type="component" value="Unassembled WGS sequence"/>
</dbReference>
<organism evidence="7 8">
    <name type="scientific">Roseisolibacter agri</name>
    <dbReference type="NCBI Taxonomy" id="2014610"/>
    <lineage>
        <taxon>Bacteria</taxon>
        <taxon>Pseudomonadati</taxon>
        <taxon>Gemmatimonadota</taxon>
        <taxon>Gemmatimonadia</taxon>
        <taxon>Gemmatimonadales</taxon>
        <taxon>Gemmatimonadaceae</taxon>
        <taxon>Roseisolibacter</taxon>
    </lineage>
</organism>
<evidence type="ECO:0000256" key="1">
    <source>
        <dbReference type="ARBA" id="ARBA00009437"/>
    </source>
</evidence>
<dbReference type="PANTHER" id="PTHR30346:SF0">
    <property type="entry name" value="HCA OPERON TRANSCRIPTIONAL ACTIVATOR HCAR"/>
    <property type="match status" value="1"/>
</dbReference>
<dbReference type="SUPFAM" id="SSF53850">
    <property type="entry name" value="Periplasmic binding protein-like II"/>
    <property type="match status" value="1"/>
</dbReference>
<dbReference type="AlphaFoldDB" id="A0AA37QJI8"/>
<evidence type="ECO:0000256" key="5">
    <source>
        <dbReference type="SAM" id="Coils"/>
    </source>
</evidence>
<dbReference type="EMBL" id="BRXS01000006">
    <property type="protein sequence ID" value="GLC27645.1"/>
    <property type="molecule type" value="Genomic_DNA"/>
</dbReference>
<feature type="coiled-coil region" evidence="5">
    <location>
        <begin position="22"/>
        <end position="85"/>
    </location>
</feature>
<dbReference type="RefSeq" id="WP_284352081.1">
    <property type="nucleotide sequence ID" value="NZ_BRXS01000006.1"/>
</dbReference>
<evidence type="ECO:0000313" key="7">
    <source>
        <dbReference type="EMBL" id="GLC27645.1"/>
    </source>
</evidence>